<dbReference type="SUPFAM" id="SSF143081">
    <property type="entry name" value="BB1717-like"/>
    <property type="match status" value="1"/>
</dbReference>
<sequence length="118" mass="12475">MKRLPCLQPKSKAQVPQVLATNASGLSTTLLTKSVDKPAAEGAGTSGPLGSSSTLSLLGCITDEPPPEVAAAGHDRCIVPIKRENIDAWLSPDASDLTTLHAILDDRDRPFYERRLAA</sequence>
<protein>
    <recommendedName>
        <fullName evidence="3">SOS response associated peptidase (SRAP)</fullName>
    </recommendedName>
</protein>
<dbReference type="EMBL" id="VTUZ01000020">
    <property type="protein sequence ID" value="KAA1006213.1"/>
    <property type="molecule type" value="Genomic_DNA"/>
</dbReference>
<keyword evidence="2" id="KW-1185">Reference proteome</keyword>
<proteinExistence type="predicted"/>
<accession>A0A5B0GTG3</accession>
<dbReference type="Gene3D" id="3.90.1680.10">
    <property type="entry name" value="SOS response associated peptidase-like"/>
    <property type="match status" value="1"/>
</dbReference>
<evidence type="ECO:0000313" key="2">
    <source>
        <dbReference type="Proteomes" id="UP000325273"/>
    </source>
</evidence>
<organism evidence="1 2">
    <name type="scientific">Paraburkholderia panacisoli</name>
    <dbReference type="NCBI Taxonomy" id="2603818"/>
    <lineage>
        <taxon>Bacteria</taxon>
        <taxon>Pseudomonadati</taxon>
        <taxon>Pseudomonadota</taxon>
        <taxon>Betaproteobacteria</taxon>
        <taxon>Burkholderiales</taxon>
        <taxon>Burkholderiaceae</taxon>
        <taxon>Paraburkholderia</taxon>
    </lineage>
</organism>
<dbReference type="Proteomes" id="UP000325273">
    <property type="component" value="Unassembled WGS sequence"/>
</dbReference>
<name>A0A5B0GTG3_9BURK</name>
<dbReference type="InterPro" id="IPR036590">
    <property type="entry name" value="SRAP-like"/>
</dbReference>
<gene>
    <name evidence="1" type="ORF">FVF58_26920</name>
</gene>
<evidence type="ECO:0008006" key="3">
    <source>
        <dbReference type="Google" id="ProtNLM"/>
    </source>
</evidence>
<dbReference type="AlphaFoldDB" id="A0A5B0GTG3"/>
<evidence type="ECO:0000313" key="1">
    <source>
        <dbReference type="EMBL" id="KAA1006213.1"/>
    </source>
</evidence>
<comment type="caution">
    <text evidence="1">The sequence shown here is derived from an EMBL/GenBank/DDBJ whole genome shotgun (WGS) entry which is preliminary data.</text>
</comment>
<reference evidence="1 2" key="1">
    <citation type="submission" date="2019-08" db="EMBL/GenBank/DDBJ databases">
        <title>Paraburkholderia sp. DCY113.</title>
        <authorList>
            <person name="Kang J."/>
        </authorList>
    </citation>
    <scope>NUCLEOTIDE SEQUENCE [LARGE SCALE GENOMIC DNA]</scope>
    <source>
        <strain evidence="1 2">DCY113</strain>
    </source>
</reference>